<proteinExistence type="predicted"/>
<dbReference type="KEGG" id="nai:NECAME_17040"/>
<organism evidence="1 2">
    <name type="scientific">Necator americanus</name>
    <name type="common">Human hookworm</name>
    <dbReference type="NCBI Taxonomy" id="51031"/>
    <lineage>
        <taxon>Eukaryota</taxon>
        <taxon>Metazoa</taxon>
        <taxon>Ecdysozoa</taxon>
        <taxon>Nematoda</taxon>
        <taxon>Chromadorea</taxon>
        <taxon>Rhabditida</taxon>
        <taxon>Rhabditina</taxon>
        <taxon>Rhabditomorpha</taxon>
        <taxon>Strongyloidea</taxon>
        <taxon>Ancylostomatidae</taxon>
        <taxon>Bunostominae</taxon>
        <taxon>Necator</taxon>
    </lineage>
</organism>
<gene>
    <name evidence="1" type="ORF">NECAME_17040</name>
</gene>
<dbReference type="AlphaFoldDB" id="W2TUG4"/>
<dbReference type="EMBL" id="KI657885">
    <property type="protein sequence ID" value="ETN84692.1"/>
    <property type="molecule type" value="Genomic_DNA"/>
</dbReference>
<evidence type="ECO:0000313" key="1">
    <source>
        <dbReference type="EMBL" id="ETN84692.1"/>
    </source>
</evidence>
<accession>W2TUG4</accession>
<reference evidence="2" key="1">
    <citation type="journal article" date="2014" name="Nat. Genet.">
        <title>Genome of the human hookworm Necator americanus.</title>
        <authorList>
            <person name="Tang Y.T."/>
            <person name="Gao X."/>
            <person name="Rosa B.A."/>
            <person name="Abubucker S."/>
            <person name="Hallsworth-Pepin K."/>
            <person name="Martin J."/>
            <person name="Tyagi R."/>
            <person name="Heizer E."/>
            <person name="Zhang X."/>
            <person name="Bhonagiri-Palsikar V."/>
            <person name="Minx P."/>
            <person name="Warren W.C."/>
            <person name="Wang Q."/>
            <person name="Zhan B."/>
            <person name="Hotez P.J."/>
            <person name="Sternberg P.W."/>
            <person name="Dougall A."/>
            <person name="Gaze S.T."/>
            <person name="Mulvenna J."/>
            <person name="Sotillo J."/>
            <person name="Ranganathan S."/>
            <person name="Rabelo E.M."/>
            <person name="Wilson R.K."/>
            <person name="Felgner P.L."/>
            <person name="Bethony J."/>
            <person name="Hawdon J.M."/>
            <person name="Gasser R.B."/>
            <person name="Loukas A."/>
            <person name="Mitreva M."/>
        </authorList>
    </citation>
    <scope>NUCLEOTIDE SEQUENCE [LARGE SCALE GENOMIC DNA]</scope>
</reference>
<evidence type="ECO:0000313" key="2">
    <source>
        <dbReference type="Proteomes" id="UP000053676"/>
    </source>
</evidence>
<dbReference type="Proteomes" id="UP000053676">
    <property type="component" value="Unassembled WGS sequence"/>
</dbReference>
<name>W2TUG4_NECAM</name>
<keyword evidence="2" id="KW-1185">Reference proteome</keyword>
<protein>
    <submittedName>
        <fullName evidence="1">Uncharacterized protein</fullName>
    </submittedName>
</protein>
<sequence>MLLTCWPDHLCFDDDPTRRSDVCMLQNSTILANESALTCVYDSAEELGCPGCDFDGMFCRVTGLWQRDA</sequence>